<keyword evidence="4" id="KW-1185">Reference proteome</keyword>
<reference evidence="3 4" key="1">
    <citation type="submission" date="2017-09" db="EMBL/GenBank/DDBJ databases">
        <title>Sphingomonas panjinensis sp.nov., isolated from oil-contaminated soil.</title>
        <authorList>
            <person name="Wang L."/>
            <person name="Chen L."/>
        </authorList>
    </citation>
    <scope>NUCLEOTIDE SEQUENCE [LARGE SCALE GENOMIC DNA]</scope>
    <source>
        <strain evidence="3 4">FW-11</strain>
    </source>
</reference>
<sequence length="83" mass="8805">MNRGAGRQGRSRPFPFGTANQTETEKIMQASPIILSIAMIAALALALGGGRLIATAQDRRRGVLMLVAAAVIVFNVVIWAMPV</sequence>
<protein>
    <submittedName>
        <fullName evidence="3">Uncharacterized protein</fullName>
    </submittedName>
</protein>
<evidence type="ECO:0000256" key="1">
    <source>
        <dbReference type="SAM" id="MobiDB-lite"/>
    </source>
</evidence>
<dbReference type="AlphaFoldDB" id="A0A2T5FTF9"/>
<keyword evidence="2" id="KW-0812">Transmembrane</keyword>
<dbReference type="Proteomes" id="UP000244162">
    <property type="component" value="Unassembled WGS sequence"/>
</dbReference>
<name>A0A2T5FTF9_9SPHN</name>
<organism evidence="3 4">
    <name type="scientific">Sphingomonas oleivorans</name>
    <dbReference type="NCBI Taxonomy" id="1735121"/>
    <lineage>
        <taxon>Bacteria</taxon>
        <taxon>Pseudomonadati</taxon>
        <taxon>Pseudomonadota</taxon>
        <taxon>Alphaproteobacteria</taxon>
        <taxon>Sphingomonadales</taxon>
        <taxon>Sphingomonadaceae</taxon>
        <taxon>Sphingomonas</taxon>
    </lineage>
</organism>
<keyword evidence="2" id="KW-1133">Transmembrane helix</keyword>
<feature type="transmembrane region" description="Helical" evidence="2">
    <location>
        <begin position="33"/>
        <end position="54"/>
    </location>
</feature>
<keyword evidence="2" id="KW-0472">Membrane</keyword>
<proteinExistence type="predicted"/>
<dbReference type="EMBL" id="NWBU01000018">
    <property type="protein sequence ID" value="PTQ07354.1"/>
    <property type="molecule type" value="Genomic_DNA"/>
</dbReference>
<feature type="transmembrane region" description="Helical" evidence="2">
    <location>
        <begin position="63"/>
        <end position="81"/>
    </location>
</feature>
<evidence type="ECO:0000313" key="3">
    <source>
        <dbReference type="EMBL" id="PTQ07354.1"/>
    </source>
</evidence>
<accession>A0A2T5FTF9</accession>
<comment type="caution">
    <text evidence="3">The sequence shown here is derived from an EMBL/GenBank/DDBJ whole genome shotgun (WGS) entry which is preliminary data.</text>
</comment>
<feature type="region of interest" description="Disordered" evidence="1">
    <location>
        <begin position="1"/>
        <end position="22"/>
    </location>
</feature>
<evidence type="ECO:0000256" key="2">
    <source>
        <dbReference type="SAM" id="Phobius"/>
    </source>
</evidence>
<evidence type="ECO:0000313" key="4">
    <source>
        <dbReference type="Proteomes" id="UP000244162"/>
    </source>
</evidence>
<gene>
    <name evidence="3" type="ORF">CLG96_17535</name>
</gene>